<feature type="domain" description="Metallo-beta-lactamase" evidence="2">
    <location>
        <begin position="22"/>
        <end position="118"/>
    </location>
</feature>
<dbReference type="Proteomes" id="UP000268093">
    <property type="component" value="Unassembled WGS sequence"/>
</dbReference>
<evidence type="ECO:0000313" key="4">
    <source>
        <dbReference type="Proteomes" id="UP000268093"/>
    </source>
</evidence>
<dbReference type="Pfam" id="PF12706">
    <property type="entry name" value="Lactamase_B_2"/>
    <property type="match status" value="1"/>
</dbReference>
<comment type="caution">
    <text evidence="3">The sequence shown here is derived from an EMBL/GenBank/DDBJ whole genome shotgun (WGS) entry which is preliminary data.</text>
</comment>
<name>A0A433D7N8_9FUNG</name>
<evidence type="ECO:0000313" key="3">
    <source>
        <dbReference type="EMBL" id="RUP46631.1"/>
    </source>
</evidence>
<protein>
    <submittedName>
        <fullName evidence="3">Beta-lactamase superfamily domain-containing protein</fullName>
    </submittedName>
</protein>
<keyword evidence="4" id="KW-1185">Reference proteome</keyword>
<dbReference type="EMBL" id="RBNI01005523">
    <property type="protein sequence ID" value="RUP46631.1"/>
    <property type="molecule type" value="Genomic_DNA"/>
</dbReference>
<dbReference type="InterPro" id="IPR036866">
    <property type="entry name" value="RibonucZ/Hydroxyglut_hydro"/>
</dbReference>
<gene>
    <name evidence="3" type="ORF">BC936DRAFT_146702</name>
</gene>
<evidence type="ECO:0000256" key="1">
    <source>
        <dbReference type="SAM" id="MobiDB-lite"/>
    </source>
</evidence>
<dbReference type="Gene3D" id="3.60.15.10">
    <property type="entry name" value="Ribonuclease Z/Hydroxyacylglutathione hydrolase-like"/>
    <property type="match status" value="1"/>
</dbReference>
<dbReference type="AlphaFoldDB" id="A0A433D7N8"/>
<dbReference type="InterPro" id="IPR050114">
    <property type="entry name" value="UPF0173_UPF0282_UlaG_hydrolase"/>
</dbReference>
<feature type="compositionally biased region" description="Acidic residues" evidence="1">
    <location>
        <begin position="146"/>
        <end position="156"/>
    </location>
</feature>
<dbReference type="SUPFAM" id="SSF56281">
    <property type="entry name" value="Metallo-hydrolase/oxidoreductase"/>
    <property type="match status" value="1"/>
</dbReference>
<feature type="region of interest" description="Disordered" evidence="1">
    <location>
        <begin position="143"/>
        <end position="163"/>
    </location>
</feature>
<organism evidence="3 4">
    <name type="scientific">Jimgerdemannia flammicorona</name>
    <dbReference type="NCBI Taxonomy" id="994334"/>
    <lineage>
        <taxon>Eukaryota</taxon>
        <taxon>Fungi</taxon>
        <taxon>Fungi incertae sedis</taxon>
        <taxon>Mucoromycota</taxon>
        <taxon>Mucoromycotina</taxon>
        <taxon>Endogonomycetes</taxon>
        <taxon>Endogonales</taxon>
        <taxon>Endogonaceae</taxon>
        <taxon>Jimgerdemannia</taxon>
    </lineage>
</organism>
<dbReference type="PANTHER" id="PTHR43546">
    <property type="entry name" value="UPF0173 METAL-DEPENDENT HYDROLASE MJ1163-RELATED"/>
    <property type="match status" value="1"/>
</dbReference>
<reference evidence="3 4" key="1">
    <citation type="journal article" date="2018" name="New Phytol.">
        <title>Phylogenomics of Endogonaceae and evolution of mycorrhizas within Mucoromycota.</title>
        <authorList>
            <person name="Chang Y."/>
            <person name="Desiro A."/>
            <person name="Na H."/>
            <person name="Sandor L."/>
            <person name="Lipzen A."/>
            <person name="Clum A."/>
            <person name="Barry K."/>
            <person name="Grigoriev I.V."/>
            <person name="Martin F.M."/>
            <person name="Stajich J.E."/>
            <person name="Smith M.E."/>
            <person name="Bonito G."/>
            <person name="Spatafora J.W."/>
        </authorList>
    </citation>
    <scope>NUCLEOTIDE SEQUENCE [LARGE SCALE GENOMIC DNA]</scope>
    <source>
        <strain evidence="3 4">GMNB39</strain>
    </source>
</reference>
<dbReference type="OrthoDB" id="332863at2759"/>
<sequence>MRLYVGNHVHLGTGVTAARLVGPAIGMEDVPSVDFVLLSHLHEDHFDRIVSSHLHPGMPIISTPHAAQHLHSDGGFRADTLYALRTWESLEVTKEGTDARIIITATPGKHVAGWFGAINDWATALPPVMGAVVEFGRVWDGVGAGEGEEGEGEGEGEGSRSDRNFRMYVSGDTLFYNGLKEIHTRFPTLDLALLHLGGMTLPVINVMLTMDAEQGVQMIHALRPETTIPIHIDDYDLFKSGATEFRRAVDKAEMRDRVMFLERGGVYEFDVSRGIRKVSEEM</sequence>
<proteinExistence type="predicted"/>
<dbReference type="PANTHER" id="PTHR43546:SF7">
    <property type="entry name" value="METALLO-BETA-LACTAMASE DOMAIN-CONTAINING PROTEIN"/>
    <property type="match status" value="1"/>
</dbReference>
<dbReference type="InterPro" id="IPR001279">
    <property type="entry name" value="Metallo-B-lactamas"/>
</dbReference>
<accession>A0A433D7N8</accession>
<evidence type="ECO:0000259" key="2">
    <source>
        <dbReference type="Pfam" id="PF12706"/>
    </source>
</evidence>